<name>A0A4Z0GQP0_9BACL</name>
<comment type="caution">
    <text evidence="2">The sequence shown here is derived from an EMBL/GenBank/DDBJ whole genome shotgun (WGS) entry which is preliminary data.</text>
</comment>
<gene>
    <name evidence="2" type="ORF">E4665_07930</name>
</gene>
<dbReference type="OrthoDB" id="9090890at2"/>
<feature type="region of interest" description="Disordered" evidence="1">
    <location>
        <begin position="1"/>
        <end position="20"/>
    </location>
</feature>
<keyword evidence="3" id="KW-1185">Reference proteome</keyword>
<dbReference type="InterPro" id="IPR024265">
    <property type="entry name" value="DUF3788"/>
</dbReference>
<dbReference type="EMBL" id="SRJD01000007">
    <property type="protein sequence ID" value="TGA98447.1"/>
    <property type="molecule type" value="Genomic_DNA"/>
</dbReference>
<sequence length="147" mass="17490">MDIHTKERFMDKNAAPSSSEISDLLGDQAVRRLNEFEHFLNSRYELIRELKFPFGNNYGWGYKYSHKSKMLCYLFFEKNSFTVTLSIGKPELKKLYQELENMLPKTQTLWEKRYPCGEGGWIHYPVENGDELKDIEKLIYIKKTPKH</sequence>
<dbReference type="AlphaFoldDB" id="A0A4Z0GQP0"/>
<evidence type="ECO:0000313" key="2">
    <source>
        <dbReference type="EMBL" id="TGA98447.1"/>
    </source>
</evidence>
<evidence type="ECO:0000313" key="3">
    <source>
        <dbReference type="Proteomes" id="UP000298347"/>
    </source>
</evidence>
<protein>
    <submittedName>
        <fullName evidence="2">DUF3788 family protein</fullName>
    </submittedName>
</protein>
<accession>A0A4Z0GQP0</accession>
<evidence type="ECO:0000256" key="1">
    <source>
        <dbReference type="SAM" id="MobiDB-lite"/>
    </source>
</evidence>
<reference evidence="2 3" key="1">
    <citation type="journal article" date="2015" name="Int. J. Syst. Evol. Microbiol.">
        <title>Sporolactobacillus shoreae sp. nov. and Sporolactobacillus spathodeae sp. nov., two spore-forming lactic acid bacteria isolated from tree barks in Thailand.</title>
        <authorList>
            <person name="Thamacharoensuk T."/>
            <person name="Kitahara M."/>
            <person name="Ohkuma M."/>
            <person name="Thongchul N."/>
            <person name="Tanasupawat S."/>
        </authorList>
    </citation>
    <scope>NUCLEOTIDE SEQUENCE [LARGE SCALE GENOMIC DNA]</scope>
    <source>
        <strain evidence="2 3">BK92</strain>
    </source>
</reference>
<feature type="compositionally biased region" description="Basic and acidic residues" evidence="1">
    <location>
        <begin position="1"/>
        <end position="11"/>
    </location>
</feature>
<organism evidence="2 3">
    <name type="scientific">Sporolactobacillus shoreae</name>
    <dbReference type="NCBI Taxonomy" id="1465501"/>
    <lineage>
        <taxon>Bacteria</taxon>
        <taxon>Bacillati</taxon>
        <taxon>Bacillota</taxon>
        <taxon>Bacilli</taxon>
        <taxon>Bacillales</taxon>
        <taxon>Sporolactobacillaceae</taxon>
        <taxon>Sporolactobacillus</taxon>
    </lineage>
</organism>
<dbReference type="Proteomes" id="UP000298347">
    <property type="component" value="Unassembled WGS sequence"/>
</dbReference>
<proteinExistence type="predicted"/>
<dbReference type="Pfam" id="PF12663">
    <property type="entry name" value="DUF3788"/>
    <property type="match status" value="1"/>
</dbReference>
<dbReference type="RefSeq" id="WP_135348258.1">
    <property type="nucleotide sequence ID" value="NZ_SRJD01000007.1"/>
</dbReference>